<gene>
    <name evidence="1" type="ORF">CEP51_016456</name>
</gene>
<name>A0A428NPK3_9HYPO</name>
<keyword evidence="2" id="KW-1185">Reference proteome</keyword>
<reference evidence="1 2" key="1">
    <citation type="submission" date="2017-06" db="EMBL/GenBank/DDBJ databases">
        <title>Comparative genomic analysis of Ambrosia Fusariam Clade fungi.</title>
        <authorList>
            <person name="Stajich J.E."/>
            <person name="Carrillo J."/>
            <person name="Kijimoto T."/>
            <person name="Eskalen A."/>
            <person name="O'Donnell K."/>
            <person name="Kasson M."/>
        </authorList>
    </citation>
    <scope>NUCLEOTIDE SEQUENCE [LARGE SCALE GENOMIC DNA]</scope>
    <source>
        <strain evidence="1 2">NRRL62606</strain>
    </source>
</reference>
<proteinExistence type="predicted"/>
<evidence type="ECO:0000313" key="2">
    <source>
        <dbReference type="Proteomes" id="UP000287972"/>
    </source>
</evidence>
<accession>A0A428NPK3</accession>
<dbReference type="Proteomes" id="UP000287972">
    <property type="component" value="Unassembled WGS sequence"/>
</dbReference>
<organism evidence="1 2">
    <name type="scientific">Fusarium floridanum</name>
    <dbReference type="NCBI Taxonomy" id="1325733"/>
    <lineage>
        <taxon>Eukaryota</taxon>
        <taxon>Fungi</taxon>
        <taxon>Dikarya</taxon>
        <taxon>Ascomycota</taxon>
        <taxon>Pezizomycotina</taxon>
        <taxon>Sordariomycetes</taxon>
        <taxon>Hypocreomycetidae</taxon>
        <taxon>Hypocreales</taxon>
        <taxon>Nectriaceae</taxon>
        <taxon>Fusarium</taxon>
        <taxon>Fusarium solani species complex</taxon>
    </lineage>
</organism>
<dbReference type="EMBL" id="NKCL01001163">
    <property type="protein sequence ID" value="RSL42662.1"/>
    <property type="molecule type" value="Genomic_DNA"/>
</dbReference>
<protein>
    <submittedName>
        <fullName evidence="1">Uncharacterized protein</fullName>
    </submittedName>
</protein>
<sequence length="275" mass="32300">MARPYEMVDMLYQPPKGCDSQRLDHHLNRWLPEGYKYYGYWGFTIYRTHYSPESDKQWEILLDALTRQTRLALGYYDGQSYEEEVMKQKDRNVPPMYYCKSQEEFQENLKQLKERFHLDTREDPSLDGLGVRGLREVCLHDRPEAETTMAGFKFQYVLLADKAVFEAMDKGEFIIKAVSYTWEDGCSDWGWMRIPTGYLLDLWHRLMLRDENGPRILPFRGPEEALEEYIWPSSLFLDETGDCSEVNEKHIEQSIGTSKLSASKGMKGIRGGNLR</sequence>
<dbReference type="AlphaFoldDB" id="A0A428NPK3"/>
<comment type="caution">
    <text evidence="1">The sequence shown here is derived from an EMBL/GenBank/DDBJ whole genome shotgun (WGS) entry which is preliminary data.</text>
</comment>
<evidence type="ECO:0000313" key="1">
    <source>
        <dbReference type="EMBL" id="RSL42662.1"/>
    </source>
</evidence>